<gene>
    <name evidence="1" type="ORF">EJB06_07440</name>
</gene>
<dbReference type="Proteomes" id="UP000278085">
    <property type="component" value="Unassembled WGS sequence"/>
</dbReference>
<keyword evidence="2" id="KW-1185">Reference proteome</keyword>
<dbReference type="RefSeq" id="WP_126073364.1">
    <property type="nucleotide sequence ID" value="NZ_CP051166.1"/>
</dbReference>
<dbReference type="OrthoDB" id="683297at28216"/>
<protein>
    <submittedName>
        <fullName evidence="1">Uncharacterized protein</fullName>
    </submittedName>
</protein>
<sequence>MDTKELKRLAIQAQCAPGTNSELEQFQQEYYDALDTQTVLALIARITELEAAAGAPDLRSAIEAAAKAMALSVGWDKWDTATDFTHTHSGNDPAEERDYFRGLARAALASAAPVEEAALTDEEILRIAAKNELGWGGAGSAVAPFSVTDQDAEPYISFARAIEARIKGGVE</sequence>
<dbReference type="AlphaFoldDB" id="A0A430HR61"/>
<accession>A0A430HR61</accession>
<evidence type="ECO:0000313" key="1">
    <source>
        <dbReference type="EMBL" id="RSZ60004.1"/>
    </source>
</evidence>
<proteinExistence type="predicted"/>
<evidence type="ECO:0000313" key="2">
    <source>
        <dbReference type="Proteomes" id="UP000278085"/>
    </source>
</evidence>
<reference evidence="1 2" key="1">
    <citation type="submission" date="2018-12" db="EMBL/GenBank/DDBJ databases">
        <authorList>
            <person name="Yang E."/>
        </authorList>
    </citation>
    <scope>NUCLEOTIDE SEQUENCE [LARGE SCALE GENOMIC DNA]</scope>
    <source>
        <strain evidence="1 2">SOD</strain>
    </source>
</reference>
<comment type="caution">
    <text evidence="1">The sequence shown here is derived from an EMBL/GenBank/DDBJ whole genome shotgun (WGS) entry which is preliminary data.</text>
</comment>
<organism evidence="1 2">
    <name type="scientific">Massilia atriviolacea</name>
    <dbReference type="NCBI Taxonomy" id="2495579"/>
    <lineage>
        <taxon>Bacteria</taxon>
        <taxon>Pseudomonadati</taxon>
        <taxon>Pseudomonadota</taxon>
        <taxon>Betaproteobacteria</taxon>
        <taxon>Burkholderiales</taxon>
        <taxon>Oxalobacteraceae</taxon>
        <taxon>Telluria group</taxon>
        <taxon>Massilia</taxon>
    </lineage>
</organism>
<dbReference type="EMBL" id="RXLQ01000003">
    <property type="protein sequence ID" value="RSZ60004.1"/>
    <property type="molecule type" value="Genomic_DNA"/>
</dbReference>
<name>A0A430HR61_9BURK</name>